<dbReference type="Proteomes" id="UP000008385">
    <property type="component" value="Chromosome"/>
</dbReference>
<reference evidence="2" key="1">
    <citation type="submission" date="2006-01" db="EMBL/GenBank/DDBJ databases">
        <title>Genome of the cyst-dividing bacterium Ramlibacter tataouinensis.</title>
        <authorList>
            <person name="Barakat M."/>
            <person name="Ortet P."/>
            <person name="De Luca G."/>
            <person name="Jourlin-Castelli C."/>
            <person name="Ansaldi M."/>
            <person name="Py B."/>
            <person name="Fichant G."/>
            <person name="Coutinho P."/>
            <person name="Voulhoux R."/>
            <person name="Bastien O."/>
            <person name="Roy S."/>
            <person name="Marechal E."/>
            <person name="Henrissat B."/>
            <person name="Quentin Y."/>
            <person name="Noirot P."/>
            <person name="Filloux A."/>
            <person name="Mejean V."/>
            <person name="DuBow M."/>
            <person name="Barras F."/>
            <person name="Heulin T."/>
        </authorList>
    </citation>
    <scope>NUCLEOTIDE SEQUENCE [LARGE SCALE GENOMIC DNA]</scope>
    <source>
        <strain evidence="2">ATCC BAA-407 / DSM 14655 / LMG 21543 / TTB310</strain>
    </source>
</reference>
<dbReference type="HOGENOM" id="CLU_141656_1_0_4"/>
<dbReference type="EMBL" id="CP000245">
    <property type="protein sequence ID" value="AEG91314.1"/>
    <property type="molecule type" value="Genomic_DNA"/>
</dbReference>
<name>F5Y4J6_RAMTT</name>
<reference evidence="1 2" key="2">
    <citation type="journal article" date="2011" name="PLoS ONE">
        <title>The Cyst-Dividing Bacterium Ramlibacter tataouinensis TTB310 Genome Reveals a Well-Stocked Toolbox for Adaptation to a Desert Environment.</title>
        <authorList>
            <person name="De Luca G."/>
            <person name="Barakat M."/>
            <person name="Ortet P."/>
            <person name="Fochesato S."/>
            <person name="Jourlin-Castelli C."/>
            <person name="Ansaldi M."/>
            <person name="Py B."/>
            <person name="Fichant G."/>
            <person name="Coutinho P.M."/>
            <person name="Voulhoux R."/>
            <person name="Bastien O."/>
            <person name="Marechal E."/>
            <person name="Henrissat B."/>
            <person name="Quentin Y."/>
            <person name="Noirot P."/>
            <person name="Filloux A."/>
            <person name="Mejean V."/>
            <person name="Dubow M.S."/>
            <person name="Barras F."/>
            <person name="Barbe V."/>
            <person name="Weissenbach J."/>
            <person name="Mihalcescu I."/>
            <person name="Vermeglio A."/>
            <person name="Achouak W."/>
            <person name="Heulin T."/>
        </authorList>
    </citation>
    <scope>NUCLEOTIDE SEQUENCE [LARGE SCALE GENOMIC DNA]</scope>
    <source>
        <strain evidence="2">ATCC BAA-407 / DSM 14655 / LMG 21543 / TTB310</strain>
    </source>
</reference>
<dbReference type="InterPro" id="IPR032720">
    <property type="entry name" value="Cys_rich_CWC"/>
</dbReference>
<evidence type="ECO:0000313" key="2">
    <source>
        <dbReference type="Proteomes" id="UP000008385"/>
    </source>
</evidence>
<dbReference type="OrthoDB" id="8912324at2"/>
<dbReference type="KEGG" id="rta:Rta_02495"/>
<sequence>MQPLAPTPDPRLCPLCGRGNGCAMEAARATGIAQPPCWCTQARFPAELLARVPPSARDRACLCPACAAAPPMV</sequence>
<organism evidence="1 2">
    <name type="scientific">Ramlibacter tataouinensis (strain ATCC BAA-407 / DSM 14655 / LMG 21543 / TTB310)</name>
    <dbReference type="NCBI Taxonomy" id="365046"/>
    <lineage>
        <taxon>Bacteria</taxon>
        <taxon>Pseudomonadati</taxon>
        <taxon>Pseudomonadota</taxon>
        <taxon>Betaproteobacteria</taxon>
        <taxon>Burkholderiales</taxon>
        <taxon>Comamonadaceae</taxon>
        <taxon>Ramlibacter</taxon>
    </lineage>
</organism>
<evidence type="ECO:0008006" key="3">
    <source>
        <dbReference type="Google" id="ProtNLM"/>
    </source>
</evidence>
<keyword evidence="2" id="KW-1185">Reference proteome</keyword>
<dbReference type="PATRIC" id="fig|365046.3.peg.258"/>
<protein>
    <recommendedName>
        <fullName evidence="3">Cysteine-rich CWC</fullName>
    </recommendedName>
</protein>
<evidence type="ECO:0000313" key="1">
    <source>
        <dbReference type="EMBL" id="AEG91314.1"/>
    </source>
</evidence>
<dbReference type="STRING" id="365046.Rta_02495"/>
<accession>F5Y4J6</accession>
<dbReference type="Pfam" id="PF14375">
    <property type="entry name" value="Cys_rich_CWC"/>
    <property type="match status" value="1"/>
</dbReference>
<proteinExistence type="predicted"/>
<gene>
    <name evidence="1" type="ordered locus">Rta_02495</name>
</gene>
<dbReference type="AlphaFoldDB" id="F5Y4J6"/>
<dbReference type="RefSeq" id="WP_013899547.1">
    <property type="nucleotide sequence ID" value="NC_015677.1"/>
</dbReference>
<dbReference type="eggNOG" id="ENOG5033A7N">
    <property type="taxonomic scope" value="Bacteria"/>
</dbReference>